<organism evidence="2 5">
    <name type="scientific">Bifidobacterium ramosum</name>
    <dbReference type="NCBI Taxonomy" id="1798158"/>
    <lineage>
        <taxon>Bacteria</taxon>
        <taxon>Bacillati</taxon>
        <taxon>Actinomycetota</taxon>
        <taxon>Actinomycetes</taxon>
        <taxon>Bifidobacteriales</taxon>
        <taxon>Bifidobacteriaceae</taxon>
        <taxon>Bifidobacterium</taxon>
    </lineage>
</organism>
<dbReference type="Gene3D" id="3.30.420.40">
    <property type="match status" value="2"/>
</dbReference>
<dbReference type="SUPFAM" id="SSF53067">
    <property type="entry name" value="Actin-like ATPase domain"/>
    <property type="match status" value="1"/>
</dbReference>
<keyword evidence="5" id="KW-1185">Reference proteome</keyword>
<dbReference type="InterPro" id="IPR043129">
    <property type="entry name" value="ATPase_NBD"/>
</dbReference>
<dbReference type="InterPro" id="IPR000600">
    <property type="entry name" value="ROK"/>
</dbReference>
<dbReference type="PANTHER" id="PTHR18964">
    <property type="entry name" value="ROK (REPRESSOR, ORF, KINASE) FAMILY"/>
    <property type="match status" value="1"/>
</dbReference>
<reference evidence="2 5" key="2">
    <citation type="submission" date="2019-10" db="EMBL/GenBank/DDBJ databases">
        <title>Characterization of the phylogenetic diversity of two novel species belonging to the genus Bifidobacterium: Bifidobacterium cebidarum sp. nov. and Bifidobacterium leontopitheci sp. nov.</title>
        <authorList>
            <person name="Lugli G.A."/>
            <person name="Duranti S."/>
            <person name="Milani C."/>
            <person name="Turroni F."/>
            <person name="Ventura M."/>
        </authorList>
    </citation>
    <scope>NUCLEOTIDE SEQUENCE [LARGE SCALE GENOMIC DNA]</scope>
    <source>
        <strain evidence="2 5">DSM 100688</strain>
    </source>
</reference>
<dbReference type="RefSeq" id="WP_152357297.1">
    <property type="nucleotide sequence ID" value="NZ_WBSM01000001.1"/>
</dbReference>
<gene>
    <name evidence="2" type="ORF">DSM100688_0176</name>
    <name evidence="3" type="ORF">GFD24_00905</name>
</gene>
<dbReference type="OrthoDB" id="8772678at2"/>
<proteinExistence type="inferred from homology"/>
<dbReference type="Proteomes" id="UP000469943">
    <property type="component" value="Unassembled WGS sequence"/>
</dbReference>
<protein>
    <submittedName>
        <fullName evidence="2">NagC family transcriptional regulator</fullName>
    </submittedName>
    <submittedName>
        <fullName evidence="3">ROK family protein</fullName>
    </submittedName>
</protein>
<accession>A0A6L4X2V1</accession>
<evidence type="ECO:0000313" key="2">
    <source>
        <dbReference type="EMBL" id="KAB8289098.1"/>
    </source>
</evidence>
<name>A0A6L4X2V1_9BIFI</name>
<evidence type="ECO:0000256" key="1">
    <source>
        <dbReference type="ARBA" id="ARBA00006479"/>
    </source>
</evidence>
<dbReference type="Proteomes" id="UP000482084">
    <property type="component" value="Unassembled WGS sequence"/>
</dbReference>
<dbReference type="EMBL" id="WHZX01000001">
    <property type="protein sequence ID" value="NEG70811.1"/>
    <property type="molecule type" value="Genomic_DNA"/>
</dbReference>
<reference evidence="3 4" key="1">
    <citation type="submission" date="2019-10" db="EMBL/GenBank/DDBJ databases">
        <title>Bifidobacterium from non-human primates.</title>
        <authorList>
            <person name="Modesto M."/>
        </authorList>
    </citation>
    <scope>NUCLEOTIDE SEQUENCE [LARGE SCALE GENOMIC DNA]</scope>
    <source>
        <strain evidence="3 4">TREM</strain>
    </source>
</reference>
<sequence>MDNVNTAARDAADLRVGVDIGGTKIEATLVSPDGAVIASRRIPARRGGEQVVDDVAAIVRDVAGERIGDVDRIGVGIPGQVDSATGRIANVVNLDIATLELGALAGARLGMPVHVENDVNAAAVGAARVLCGSDVAGTIAFLNFGTGLAAGIMIDGVLQHGFSGAAGEVGHVPVDPNRFPCPCGQTGCLETVCSGASVARLWPTDDGVPPMPDLIAKATAGDPEAVRVLAMVKHAIVDTVQIVAQSVDPRLIILGGGMAKTGEPLLGVILDELHVREAACRFLAGLDLGARLRLAPADAPLGAIGAAFAA</sequence>
<evidence type="ECO:0000313" key="3">
    <source>
        <dbReference type="EMBL" id="NEG70811.1"/>
    </source>
</evidence>
<dbReference type="AlphaFoldDB" id="A0A6L4X2V1"/>
<comment type="caution">
    <text evidence="2">The sequence shown here is derived from an EMBL/GenBank/DDBJ whole genome shotgun (WGS) entry which is preliminary data.</text>
</comment>
<evidence type="ECO:0000313" key="4">
    <source>
        <dbReference type="Proteomes" id="UP000469943"/>
    </source>
</evidence>
<dbReference type="PANTHER" id="PTHR18964:SF169">
    <property type="entry name" value="N-ACETYLMANNOSAMINE KINASE"/>
    <property type="match status" value="1"/>
</dbReference>
<dbReference type="EMBL" id="WBSM01000001">
    <property type="protein sequence ID" value="KAB8289098.1"/>
    <property type="molecule type" value="Genomic_DNA"/>
</dbReference>
<evidence type="ECO:0000313" key="5">
    <source>
        <dbReference type="Proteomes" id="UP000482084"/>
    </source>
</evidence>
<comment type="similarity">
    <text evidence="1">Belongs to the ROK (NagC/XylR) family.</text>
</comment>
<dbReference type="Pfam" id="PF00480">
    <property type="entry name" value="ROK"/>
    <property type="match status" value="1"/>
</dbReference>